<evidence type="ECO:0000256" key="1">
    <source>
        <dbReference type="SAM" id="SignalP"/>
    </source>
</evidence>
<accession>A0A4Q1K4E7</accession>
<evidence type="ECO:0000313" key="2">
    <source>
        <dbReference type="EMBL" id="RXR20437.1"/>
    </source>
</evidence>
<keyword evidence="3" id="KW-1185">Reference proteome</keyword>
<keyword evidence="1" id="KW-0732">Signal</keyword>
<dbReference type="InterPro" id="IPR019861">
    <property type="entry name" value="PorP/SprF_Bacteroidetes"/>
</dbReference>
<organism evidence="2 3">
    <name type="scientific">Flavobacterium amnicola</name>
    <dbReference type="NCBI Taxonomy" id="2506422"/>
    <lineage>
        <taxon>Bacteria</taxon>
        <taxon>Pseudomonadati</taxon>
        <taxon>Bacteroidota</taxon>
        <taxon>Flavobacteriia</taxon>
        <taxon>Flavobacteriales</taxon>
        <taxon>Flavobacteriaceae</taxon>
        <taxon>Flavobacterium</taxon>
    </lineage>
</organism>
<proteinExistence type="predicted"/>
<feature type="signal peptide" evidence="1">
    <location>
        <begin position="1"/>
        <end position="22"/>
    </location>
</feature>
<feature type="chain" id="PRO_5020732218" evidence="1">
    <location>
        <begin position="23"/>
        <end position="310"/>
    </location>
</feature>
<dbReference type="NCBIfam" id="TIGR03519">
    <property type="entry name" value="T9SS_PorP_fam"/>
    <property type="match status" value="1"/>
</dbReference>
<dbReference type="EMBL" id="SBKO01000001">
    <property type="protein sequence ID" value="RXR20437.1"/>
    <property type="molecule type" value="Genomic_DNA"/>
</dbReference>
<sequence>MSCKTYWCFLIMCLVSAHQLQAQQEAQFTQYMYNTSDFNPAYAGSRGCLSVLAMHRTQWVGLEGAPVTNTVTLHTPLGSSQKVGLGVSFVNDRLGPSDENTISVDMSYTIPTSETFKLAFGVKGTANLFNVDFNKLKTFDPNDPLQKGRENIDNRFYPNVGAGVFWYSLRTYVGLSIPYMLEQKYYDNDVQYVAGERMHIHFIAGHVFKLSNEIQFKPAALIKAVKGAPFQADISGNFWFNEKFSLGIAYRLGDAVSGLAGFQISDSWLIGYAYDKETTRLGNFNSGSHEIFLRYELFKNFDKVVAPRFF</sequence>
<name>A0A4Q1K4E7_9FLAO</name>
<evidence type="ECO:0000313" key="3">
    <source>
        <dbReference type="Proteomes" id="UP000290283"/>
    </source>
</evidence>
<reference evidence="3" key="1">
    <citation type="submission" date="2019-01" db="EMBL/GenBank/DDBJ databases">
        <title>Cytophagaceae bacterium strain CAR-16.</title>
        <authorList>
            <person name="Chen W.-M."/>
        </authorList>
    </citation>
    <scope>NUCLEOTIDE SEQUENCE [LARGE SCALE GENOMIC DNA]</scope>
    <source>
        <strain evidence="3">LLJ-11</strain>
    </source>
</reference>
<dbReference type="Proteomes" id="UP000290283">
    <property type="component" value="Unassembled WGS sequence"/>
</dbReference>
<dbReference type="Pfam" id="PF11751">
    <property type="entry name" value="PorP_SprF"/>
    <property type="match status" value="1"/>
</dbReference>
<dbReference type="AlphaFoldDB" id="A0A4Q1K4E7"/>
<protein>
    <submittedName>
        <fullName evidence="2">Type IX secretion system membrane protein PorP/SprF</fullName>
    </submittedName>
</protein>
<comment type="caution">
    <text evidence="2">The sequence shown here is derived from an EMBL/GenBank/DDBJ whole genome shotgun (WGS) entry which is preliminary data.</text>
</comment>
<gene>
    <name evidence="2" type="ORF">EQG63_00445</name>
</gene>
<dbReference type="OrthoDB" id="1114455at2"/>